<keyword evidence="3" id="KW-1185">Reference proteome</keyword>
<evidence type="ECO:0000256" key="1">
    <source>
        <dbReference type="SAM" id="Phobius"/>
    </source>
</evidence>
<feature type="transmembrane region" description="Helical" evidence="1">
    <location>
        <begin position="254"/>
        <end position="272"/>
    </location>
</feature>
<sequence>MRLALPSFSKSIFYACSTLLLVALGLWIQGGQVLFNWIEVSEMIPFQKVVDTQAGQDLHSTVYFIRQNFQIQAATLEPTPEIIGFVLATIGLFTLLFSILPAWQTMLGAALWFGIVAFSLSDASIPALSQIISGQVFSLSLLALTGLSVLSSGSIPSLLLSWSQGSDVASSKKNRLILGLVWGVNLLITFGNQRFDLGIRTAIPPFFWWLLATGTYVYQNKENKTLLGISILALSALLPLLWHANTPGLQALESWNLINQVVMGLLFPLFIFRNFDSLLAKNLPIHKVIHKAALLPLHLIQIGVLILSVGAVFAFNSGAYHQGMAAKENYAGDVSGFFGDSQMAEIHYKNATLHSRLNPKSNQSLAALAQQAGDTEAFAYYVAASQSIHKDPSLSIALANVFAAENHPFDALFTLQKSDQADPRVASQLALQYERLAIPDSAAYFYEKAYELAPENPLYKANKLYSDVVYRKRKPDFDPSEDLAIQANLLAAGIPTAPMNPTFIPKADLRDLVYLYNGLFFWKEKAPIYDLTSWQRSLGDMFPELELLKSWQVYHHAKPLLALNQLNVSIAADTTQGSGMIGILAFWKYGTAFPVKTPVITRQNALSMLEKYPFQVSVLQQALPLVSPKKGYDAALSALQWNEQNPAFYPIYVQQALKMGEISYADEAMEKLRKLNPTLYQATQVSYLAEKQHALEKTKF</sequence>
<proteinExistence type="predicted"/>
<feature type="transmembrane region" description="Helical" evidence="1">
    <location>
        <begin position="110"/>
        <end position="132"/>
    </location>
</feature>
<comment type="caution">
    <text evidence="2">The sequence shown here is derived from an EMBL/GenBank/DDBJ whole genome shotgun (WGS) entry which is preliminary data.</text>
</comment>
<protein>
    <recommendedName>
        <fullName evidence="4">Tetratricopeptide repeat protein</fullName>
    </recommendedName>
</protein>
<keyword evidence="1" id="KW-0472">Membrane</keyword>
<evidence type="ECO:0000313" key="2">
    <source>
        <dbReference type="EMBL" id="MFD3408118.1"/>
    </source>
</evidence>
<keyword evidence="1" id="KW-0812">Transmembrane</keyword>
<dbReference type="EMBL" id="JBBKXX010000002">
    <property type="protein sequence ID" value="MFD3408118.1"/>
    <property type="molecule type" value="Genomic_DNA"/>
</dbReference>
<feature type="transmembrane region" description="Helical" evidence="1">
    <location>
        <begin position="293"/>
        <end position="315"/>
    </location>
</feature>
<dbReference type="Proteomes" id="UP001598019">
    <property type="component" value="Unassembled WGS sequence"/>
</dbReference>
<evidence type="ECO:0000313" key="3">
    <source>
        <dbReference type="Proteomes" id="UP001598019"/>
    </source>
</evidence>
<name>A0ABW6DHF2_9BACT</name>
<feature type="transmembrane region" description="Helical" evidence="1">
    <location>
        <begin position="138"/>
        <end position="162"/>
    </location>
</feature>
<feature type="transmembrane region" description="Helical" evidence="1">
    <location>
        <begin position="12"/>
        <end position="30"/>
    </location>
</feature>
<evidence type="ECO:0008006" key="4">
    <source>
        <dbReference type="Google" id="ProtNLM"/>
    </source>
</evidence>
<feature type="transmembrane region" description="Helical" evidence="1">
    <location>
        <begin position="174"/>
        <end position="191"/>
    </location>
</feature>
<dbReference type="RefSeq" id="WP_377980548.1">
    <property type="nucleotide sequence ID" value="NZ_JBBKXX010000002.1"/>
</dbReference>
<organism evidence="2 3">
    <name type="scientific">Aquirufa esocilacus</name>
    <dbReference type="NCBI Taxonomy" id="3096513"/>
    <lineage>
        <taxon>Bacteria</taxon>
        <taxon>Pseudomonadati</taxon>
        <taxon>Bacteroidota</taxon>
        <taxon>Cytophagia</taxon>
        <taxon>Cytophagales</taxon>
        <taxon>Flectobacillaceae</taxon>
        <taxon>Aquirufa</taxon>
    </lineage>
</organism>
<reference evidence="2 3" key="1">
    <citation type="submission" date="2024-03" db="EMBL/GenBank/DDBJ databases">
        <title>Aquirufa genome sequencing.</title>
        <authorList>
            <person name="Pitt A."/>
            <person name="Hahn M.W."/>
        </authorList>
    </citation>
    <scope>NUCLEOTIDE SEQUENCE [LARGE SCALE GENOMIC DNA]</scope>
    <source>
        <strain evidence="2 3">HETE-83D</strain>
    </source>
</reference>
<gene>
    <name evidence="2" type="ORF">SKC37_05590</name>
</gene>
<feature type="transmembrane region" description="Helical" evidence="1">
    <location>
        <begin position="225"/>
        <end position="242"/>
    </location>
</feature>
<keyword evidence="1" id="KW-1133">Transmembrane helix</keyword>
<feature type="transmembrane region" description="Helical" evidence="1">
    <location>
        <begin position="197"/>
        <end position="218"/>
    </location>
</feature>
<feature type="transmembrane region" description="Helical" evidence="1">
    <location>
        <begin position="82"/>
        <end position="103"/>
    </location>
</feature>
<accession>A0ABW6DHF2</accession>